<name>A0A2N1PJ48_9BACT</name>
<comment type="caution">
    <text evidence="1">The sequence shown here is derived from an EMBL/GenBank/DDBJ whole genome shotgun (WGS) entry which is preliminary data.</text>
</comment>
<evidence type="ECO:0000313" key="1">
    <source>
        <dbReference type="EMBL" id="PKK88378.1"/>
    </source>
</evidence>
<evidence type="ECO:0000313" key="2">
    <source>
        <dbReference type="Proteomes" id="UP000233256"/>
    </source>
</evidence>
<proteinExistence type="predicted"/>
<organism evidence="1 2">
    <name type="scientific">Candidatus Wallbacteria bacterium HGW-Wallbacteria-1</name>
    <dbReference type="NCBI Taxonomy" id="2013854"/>
    <lineage>
        <taxon>Bacteria</taxon>
        <taxon>Candidatus Walliibacteriota</taxon>
    </lineage>
</organism>
<accession>A0A2N1PJ48</accession>
<dbReference type="AlphaFoldDB" id="A0A2N1PJ48"/>
<dbReference type="Proteomes" id="UP000233256">
    <property type="component" value="Unassembled WGS sequence"/>
</dbReference>
<reference evidence="1 2" key="1">
    <citation type="journal article" date="2017" name="ISME J.">
        <title>Potential for microbial H2 and metal transformations associated with novel bacteria and archaea in deep terrestrial subsurface sediments.</title>
        <authorList>
            <person name="Hernsdorf A.W."/>
            <person name="Amano Y."/>
            <person name="Miyakawa K."/>
            <person name="Ise K."/>
            <person name="Suzuki Y."/>
            <person name="Anantharaman K."/>
            <person name="Probst A."/>
            <person name="Burstein D."/>
            <person name="Thomas B.C."/>
            <person name="Banfield J.F."/>
        </authorList>
    </citation>
    <scope>NUCLEOTIDE SEQUENCE [LARGE SCALE GENOMIC DNA]</scope>
    <source>
        <strain evidence="1">HGW-Wallbacteria-1</strain>
    </source>
</reference>
<sequence length="62" mass="7006">MSSRVLAVSLIFSTSGISVRLFWPRCPAISRYTRKFAWAWGKRGSSLAPVRKETLNFSLEVS</sequence>
<protein>
    <submittedName>
        <fullName evidence="1">Uncharacterized protein</fullName>
    </submittedName>
</protein>
<dbReference type="EMBL" id="PGXC01000049">
    <property type="protein sequence ID" value="PKK88378.1"/>
    <property type="molecule type" value="Genomic_DNA"/>
</dbReference>
<gene>
    <name evidence="1" type="ORF">CVV64_19010</name>
</gene>